<evidence type="ECO:0008006" key="4">
    <source>
        <dbReference type="Google" id="ProtNLM"/>
    </source>
</evidence>
<organism evidence="2 3">
    <name type="scientific">Leuconostoc aquikimchii</name>
    <dbReference type="NCBI Taxonomy" id="3236804"/>
    <lineage>
        <taxon>Bacteria</taxon>
        <taxon>Bacillati</taxon>
        <taxon>Bacillota</taxon>
        <taxon>Bacilli</taxon>
        <taxon>Lactobacillales</taxon>
        <taxon>Lactobacillaceae</taxon>
        <taxon>Leuconostoc</taxon>
    </lineage>
</organism>
<comment type="caution">
    <text evidence="2">The sequence shown here is derived from an EMBL/GenBank/DDBJ whole genome shotgun (WGS) entry which is preliminary data.</text>
</comment>
<feature type="transmembrane region" description="Helical" evidence="1">
    <location>
        <begin position="110"/>
        <end position="138"/>
    </location>
</feature>
<dbReference type="Proteomes" id="UP001556617">
    <property type="component" value="Unassembled WGS sequence"/>
</dbReference>
<reference evidence="2 3" key="1">
    <citation type="submission" date="2024-07" db="EMBL/GenBank/DDBJ databases">
        <authorList>
            <person name="Yun M."/>
        </authorList>
    </citation>
    <scope>NUCLEOTIDE SEQUENCE [LARGE SCALE GENOMIC DNA]</scope>
    <source>
        <strain evidence="2 3">MS01</strain>
    </source>
</reference>
<feature type="transmembrane region" description="Helical" evidence="1">
    <location>
        <begin position="15"/>
        <end position="40"/>
    </location>
</feature>
<accession>A0ABV3S7D8</accession>
<feature type="transmembrane region" description="Helical" evidence="1">
    <location>
        <begin position="207"/>
        <end position="229"/>
    </location>
</feature>
<keyword evidence="3" id="KW-1185">Reference proteome</keyword>
<name>A0ABV3S7D8_9LACO</name>
<evidence type="ECO:0000313" key="2">
    <source>
        <dbReference type="EMBL" id="MEX0381576.1"/>
    </source>
</evidence>
<keyword evidence="1" id="KW-0812">Transmembrane</keyword>
<keyword evidence="1" id="KW-0472">Membrane</keyword>
<keyword evidence="1" id="KW-1133">Transmembrane helix</keyword>
<sequence length="269" mass="30516">MIKYSLIRILRTKQFLTVMLIMTVITTIDAVQHVVMLNGISLSKSIWLNTFMASSVGGTYGHMLTSFLLGLFPIWLLLGSGFALLNDFSVGQSYNVASRSGIAKYLKGQYLAAGLSGVLLFSVPLFINLIVVAIIQWFDFKKYDGQMRLLQDRSRLPDLDKYHFVWWQLEHPMLTFLLYLGVFLIAVFFTSMLMISISLLFDNFYQVLTLVVLATVLLGSQLFDIGGLVQSFAHLASFSEWLTSWLIFIVILIMINGVIYFWKKSGELT</sequence>
<protein>
    <recommendedName>
        <fullName evidence="4">ABC transporter permease</fullName>
    </recommendedName>
</protein>
<evidence type="ECO:0000256" key="1">
    <source>
        <dbReference type="SAM" id="Phobius"/>
    </source>
</evidence>
<gene>
    <name evidence="2" type="ORF">AB3K24_09575</name>
</gene>
<feature type="transmembrane region" description="Helical" evidence="1">
    <location>
        <begin position="60"/>
        <end position="85"/>
    </location>
</feature>
<dbReference type="RefSeq" id="WP_367975391.1">
    <property type="nucleotide sequence ID" value="NZ_JBFPEQ010000001.1"/>
</dbReference>
<proteinExistence type="predicted"/>
<dbReference type="EMBL" id="JBFPER010000001">
    <property type="protein sequence ID" value="MEX0381576.1"/>
    <property type="molecule type" value="Genomic_DNA"/>
</dbReference>
<feature type="transmembrane region" description="Helical" evidence="1">
    <location>
        <begin position="176"/>
        <end position="200"/>
    </location>
</feature>
<evidence type="ECO:0000313" key="3">
    <source>
        <dbReference type="Proteomes" id="UP001556617"/>
    </source>
</evidence>
<feature type="transmembrane region" description="Helical" evidence="1">
    <location>
        <begin position="241"/>
        <end position="262"/>
    </location>
</feature>